<dbReference type="InterPro" id="IPR007428">
    <property type="entry name" value="MlaA"/>
</dbReference>
<keyword evidence="2 3" id="KW-0732">Signal</keyword>
<reference evidence="4" key="4">
    <citation type="journal article" date="2020" name="MicrobiologyOpen">
        <title>Tetrachloroethene respiration in Sulfurospirillum species is regulated by a two-component system as unraveled by comparative genomics, transcriptomics, and regulator binding studies.</title>
        <authorList>
            <person name="Esken J."/>
            <person name="Goris T."/>
            <person name="Gadkari J."/>
            <person name="Bischler T."/>
            <person name="Forstner K.U."/>
            <person name="Sharma C.M."/>
            <person name="Diekert G."/>
            <person name="Schubert T."/>
        </authorList>
    </citation>
    <scope>NUCLEOTIDE SEQUENCE</scope>
    <source>
        <strain evidence="4">JPD-1</strain>
    </source>
</reference>
<name>A0A290HTC7_9BACT</name>
<dbReference type="Proteomes" id="UP000217349">
    <property type="component" value="Chromosome"/>
</dbReference>
<evidence type="ECO:0000256" key="2">
    <source>
        <dbReference type="ARBA" id="ARBA00022729"/>
    </source>
</evidence>
<evidence type="ECO:0000256" key="3">
    <source>
        <dbReference type="SAM" id="SignalP"/>
    </source>
</evidence>
<feature type="chain" id="PRO_5041533468" evidence="3">
    <location>
        <begin position="17"/>
        <end position="250"/>
    </location>
</feature>
<dbReference type="OrthoDB" id="9785326at2"/>
<dbReference type="KEGG" id="sulj:SJPD1_0517"/>
<dbReference type="GO" id="GO:0016020">
    <property type="term" value="C:membrane"/>
    <property type="evidence" value="ECO:0007669"/>
    <property type="project" value="InterPro"/>
</dbReference>
<dbReference type="EMBL" id="CP039734">
    <property type="protein sequence ID" value="QIR76473.1"/>
    <property type="molecule type" value="Genomic_DNA"/>
</dbReference>
<accession>A0A6G9VU10</accession>
<evidence type="ECO:0000313" key="4">
    <source>
        <dbReference type="EMBL" id="ATB68639.1"/>
    </source>
</evidence>
<reference evidence="6" key="2">
    <citation type="submission" date="2017-09" db="EMBL/GenBank/DDBJ databases">
        <title>The complete genome of Sulfurospirillum sp. JPD-1.</title>
        <authorList>
            <person name="Goris T."/>
        </authorList>
    </citation>
    <scope>NUCLEOTIDE SEQUENCE [LARGE SCALE GENOMIC DNA]</scope>
    <source>
        <strain evidence="6">JPD-1</strain>
    </source>
</reference>
<evidence type="ECO:0000313" key="7">
    <source>
        <dbReference type="Proteomes" id="UP000502831"/>
    </source>
</evidence>
<organism evidence="4 6">
    <name type="scientific">Sulfurospirillum diekertiae</name>
    <dbReference type="NCBI Taxonomy" id="1854492"/>
    <lineage>
        <taxon>Bacteria</taxon>
        <taxon>Pseudomonadati</taxon>
        <taxon>Campylobacterota</taxon>
        <taxon>Epsilonproteobacteria</taxon>
        <taxon>Campylobacterales</taxon>
        <taxon>Sulfurospirillaceae</taxon>
        <taxon>Sulfurospirillum</taxon>
    </lineage>
</organism>
<dbReference type="EMBL" id="CP023275">
    <property type="protein sequence ID" value="ATB68639.1"/>
    <property type="molecule type" value="Genomic_DNA"/>
</dbReference>
<accession>A0A290HTC7</accession>
<evidence type="ECO:0000313" key="5">
    <source>
        <dbReference type="EMBL" id="QIR76473.1"/>
    </source>
</evidence>
<comment type="similarity">
    <text evidence="1">Belongs to the MlaA family.</text>
</comment>
<dbReference type="RefSeq" id="WP_096045835.1">
    <property type="nucleotide sequence ID" value="NZ_CP023275.1"/>
</dbReference>
<reference evidence="4" key="3">
    <citation type="submission" date="2017-09" db="EMBL/GenBank/DDBJ databases">
        <authorList>
            <person name="Goris T."/>
        </authorList>
    </citation>
    <scope>NUCLEOTIDE SEQUENCE</scope>
    <source>
        <strain evidence="4">JPD-1</strain>
    </source>
</reference>
<sequence>MRFILACLLSVSLLSASNIKYLGSDLQSNGDLEAEFNTQNSENLFDPLSGYNEIMTSINDHFYEYLLRPTAQGYAYIVPEMARHGVSNFFENLFFPIRFVNNLLQLKLHNSWEETERFVLNSTMGILGFRDVAGEELGIKAHDEDLGQTLGYYGVGSGFHVVLPLLGPSNVRDIVGLVGDAWLNPINYINDNDPDLFNSSGESLAVTAFYIVNKTSLHVKEYDSFKKDAIELYPFLRNAYESRRNKLISE</sequence>
<protein>
    <submittedName>
        <fullName evidence="4">Outer membrane lipoprotein</fullName>
    </submittedName>
    <submittedName>
        <fullName evidence="5">VacJ family lipoprotein</fullName>
    </submittedName>
</protein>
<dbReference type="Pfam" id="PF04333">
    <property type="entry name" value="MlaA"/>
    <property type="match status" value="1"/>
</dbReference>
<dbReference type="Proteomes" id="UP000502831">
    <property type="component" value="Chromosome"/>
</dbReference>
<proteinExistence type="inferred from homology"/>
<reference evidence="5" key="5">
    <citation type="submission" date="2020-08" db="EMBL/GenBank/DDBJ databases">
        <authorList>
            <person name="Yang Y."/>
            <person name="Huo L."/>
            <person name="Yan J."/>
        </authorList>
    </citation>
    <scope>NUCLEOTIDE SEQUENCE</scope>
    <source>
        <strain evidence="5">ACSDCE</strain>
    </source>
</reference>
<reference evidence="5 7" key="1">
    <citation type="journal article" date="2017" name="Environ. Sci. Technol.">
        <title>Organohalide Respiration with Chlorinated Ethenes under Low pH Conditions.</title>
        <authorList>
            <person name="Yang Y."/>
            <person name="Capiro N.L."/>
            <person name="Marcet T.F."/>
            <person name="Yan J."/>
            <person name="Pennell K.D."/>
            <person name="Loffler F.E."/>
        </authorList>
    </citation>
    <scope>NUCLEOTIDE SEQUENCE [LARGE SCALE GENOMIC DNA]</scope>
    <source>
        <strain evidence="5 7">ACSDCE</strain>
    </source>
</reference>
<gene>
    <name evidence="5" type="ORF">FA584_09770</name>
    <name evidence="4" type="ORF">SJPD1_0517</name>
</gene>
<dbReference type="AlphaFoldDB" id="A0A290HTC7"/>
<dbReference type="PANTHER" id="PTHR30035">
    <property type="entry name" value="LIPOPROTEIN VACJ-RELATED"/>
    <property type="match status" value="1"/>
</dbReference>
<evidence type="ECO:0000313" key="6">
    <source>
        <dbReference type="Proteomes" id="UP000217349"/>
    </source>
</evidence>
<dbReference type="PANTHER" id="PTHR30035:SF3">
    <property type="entry name" value="INTERMEMBRANE PHOSPHOLIPID TRANSPORT SYSTEM LIPOPROTEIN MLAA"/>
    <property type="match status" value="1"/>
</dbReference>
<keyword evidence="4" id="KW-0449">Lipoprotein</keyword>
<feature type="signal peptide" evidence="3">
    <location>
        <begin position="1"/>
        <end position="16"/>
    </location>
</feature>
<evidence type="ECO:0000256" key="1">
    <source>
        <dbReference type="ARBA" id="ARBA00010634"/>
    </source>
</evidence>
<dbReference type="GO" id="GO:0120010">
    <property type="term" value="P:intermembrane phospholipid transfer"/>
    <property type="evidence" value="ECO:0007669"/>
    <property type="project" value="TreeGrafter"/>
</dbReference>
<dbReference type="PRINTS" id="PR01805">
    <property type="entry name" value="VACJLIPOPROT"/>
</dbReference>